<evidence type="ECO:0000313" key="1">
    <source>
        <dbReference type="EMBL" id="CAG6613227.1"/>
    </source>
</evidence>
<dbReference type="EMBL" id="HBUF01026862">
    <property type="protein sequence ID" value="CAG6613227.1"/>
    <property type="molecule type" value="Transcribed_RNA"/>
</dbReference>
<organism evidence="1">
    <name type="scientific">Cacopsylla melanoneura</name>
    <dbReference type="NCBI Taxonomy" id="428564"/>
    <lineage>
        <taxon>Eukaryota</taxon>
        <taxon>Metazoa</taxon>
        <taxon>Ecdysozoa</taxon>
        <taxon>Arthropoda</taxon>
        <taxon>Hexapoda</taxon>
        <taxon>Insecta</taxon>
        <taxon>Pterygota</taxon>
        <taxon>Neoptera</taxon>
        <taxon>Paraneoptera</taxon>
        <taxon>Hemiptera</taxon>
        <taxon>Sternorrhyncha</taxon>
        <taxon>Psylloidea</taxon>
        <taxon>Psyllidae</taxon>
        <taxon>Psyllinae</taxon>
        <taxon>Cacopsylla</taxon>
    </lineage>
</organism>
<protein>
    <submittedName>
        <fullName evidence="1">Uncharacterized protein</fullName>
    </submittedName>
</protein>
<proteinExistence type="predicted"/>
<dbReference type="AlphaFoldDB" id="A0A8D8LWS9"/>
<sequence length="114" mass="12573">MGSLTYHSIEINQKFLQFINIIQQQICSPKFPVHSVKCCLNTNPTISYIGTRGTPSPGSHLLPSGACPPPQRSRCLSPLFSTTSWSSVSPLTSALWWTSGPTKRLTRQVAFPRV</sequence>
<accession>A0A8D8LWS9</accession>
<name>A0A8D8LWS9_9HEMI</name>
<reference evidence="1" key="1">
    <citation type="submission" date="2021-05" db="EMBL/GenBank/DDBJ databases">
        <authorList>
            <person name="Alioto T."/>
            <person name="Alioto T."/>
            <person name="Gomez Garrido J."/>
        </authorList>
    </citation>
    <scope>NUCLEOTIDE SEQUENCE</scope>
</reference>